<evidence type="ECO:0000313" key="2">
    <source>
        <dbReference type="EMBL" id="MFC4589905.1"/>
    </source>
</evidence>
<gene>
    <name evidence="2" type="ORF">ACFO8L_27710</name>
</gene>
<evidence type="ECO:0000313" key="3">
    <source>
        <dbReference type="Proteomes" id="UP001595891"/>
    </source>
</evidence>
<sequence>MAGGGAVSERAMACGLAVAFLAALPATSRERGLGAIMLLLGAAQVALHLLFSTAPHLPPLAVTGAHEHSGLVPGIGMLLTHGWAASLTALWLSRGEAMLWATLRRLAARLVLLLTSPGPDCPARVRRRVESPALAVLRSVLLRHVISGRAPPTTSLPTG</sequence>
<organism evidence="2 3">
    <name type="scientific">Sphaerisporangium corydalis</name>
    <dbReference type="NCBI Taxonomy" id="1441875"/>
    <lineage>
        <taxon>Bacteria</taxon>
        <taxon>Bacillati</taxon>
        <taxon>Actinomycetota</taxon>
        <taxon>Actinomycetes</taxon>
        <taxon>Streptosporangiales</taxon>
        <taxon>Streptosporangiaceae</taxon>
        <taxon>Sphaerisporangium</taxon>
    </lineage>
</organism>
<name>A0ABV9EK20_9ACTN</name>
<feature type="transmembrane region" description="Helical" evidence="1">
    <location>
        <begin position="71"/>
        <end position="92"/>
    </location>
</feature>
<dbReference type="Proteomes" id="UP001595891">
    <property type="component" value="Unassembled WGS sequence"/>
</dbReference>
<keyword evidence="1" id="KW-1133">Transmembrane helix</keyword>
<proteinExistence type="predicted"/>
<evidence type="ECO:0000256" key="1">
    <source>
        <dbReference type="SAM" id="Phobius"/>
    </source>
</evidence>
<dbReference type="RefSeq" id="WP_262848167.1">
    <property type="nucleotide sequence ID" value="NZ_JANZYP010000071.1"/>
</dbReference>
<reference evidence="3" key="1">
    <citation type="journal article" date="2019" name="Int. J. Syst. Evol. Microbiol.">
        <title>The Global Catalogue of Microorganisms (GCM) 10K type strain sequencing project: providing services to taxonomists for standard genome sequencing and annotation.</title>
        <authorList>
            <consortium name="The Broad Institute Genomics Platform"/>
            <consortium name="The Broad Institute Genome Sequencing Center for Infectious Disease"/>
            <person name="Wu L."/>
            <person name="Ma J."/>
        </authorList>
    </citation>
    <scope>NUCLEOTIDE SEQUENCE [LARGE SCALE GENOMIC DNA]</scope>
    <source>
        <strain evidence="3">CCUG 49560</strain>
    </source>
</reference>
<keyword evidence="1" id="KW-0472">Membrane</keyword>
<protein>
    <submittedName>
        <fullName evidence="2">MFS transporter</fullName>
    </submittedName>
</protein>
<feature type="transmembrane region" description="Helical" evidence="1">
    <location>
        <begin position="33"/>
        <end position="51"/>
    </location>
</feature>
<accession>A0ABV9EK20</accession>
<comment type="caution">
    <text evidence="2">The sequence shown here is derived from an EMBL/GenBank/DDBJ whole genome shotgun (WGS) entry which is preliminary data.</text>
</comment>
<keyword evidence="1" id="KW-0812">Transmembrane</keyword>
<keyword evidence="3" id="KW-1185">Reference proteome</keyword>
<feature type="transmembrane region" description="Helical" evidence="1">
    <location>
        <begin position="6"/>
        <end position="26"/>
    </location>
</feature>
<dbReference type="EMBL" id="JBHSFN010000019">
    <property type="protein sequence ID" value="MFC4589905.1"/>
    <property type="molecule type" value="Genomic_DNA"/>
</dbReference>